<sequence>MAQHTIETQWMGKMQFNALVNGHTIIMDAPERVGGEDNGPIPKPFILTALSGCTGMDIVGLLYKQAQEIDNLNIIVTGELSKQAPIAYVAMHIIYDFKGPEANSLAALEAVTLSQEKYCGVSHMLKKALPITWQVLYNGTSIFNNQPLTISENYL</sequence>
<dbReference type="PANTHER" id="PTHR34352">
    <property type="entry name" value="PROTEIN YHFA"/>
    <property type="match status" value="1"/>
</dbReference>
<dbReference type="EC" id="1.11.1.-" evidence="1"/>
<evidence type="ECO:0000313" key="1">
    <source>
        <dbReference type="EMBL" id="MFC4230417.1"/>
    </source>
</evidence>
<dbReference type="InterPro" id="IPR015946">
    <property type="entry name" value="KH_dom-like_a/b"/>
</dbReference>
<keyword evidence="1" id="KW-0560">Oxidoreductase</keyword>
<dbReference type="GO" id="GO:0004601">
    <property type="term" value="F:peroxidase activity"/>
    <property type="evidence" value="ECO:0007669"/>
    <property type="project" value="UniProtKB-KW"/>
</dbReference>
<dbReference type="InterPro" id="IPR003718">
    <property type="entry name" value="OsmC/Ohr_fam"/>
</dbReference>
<dbReference type="SUPFAM" id="SSF82784">
    <property type="entry name" value="OsmC-like"/>
    <property type="match status" value="1"/>
</dbReference>
<comment type="caution">
    <text evidence="1">The sequence shown here is derived from an EMBL/GenBank/DDBJ whole genome shotgun (WGS) entry which is preliminary data.</text>
</comment>
<organism evidence="1 2">
    <name type="scientific">Parasediminibacterium paludis</name>
    <dbReference type="NCBI Taxonomy" id="908966"/>
    <lineage>
        <taxon>Bacteria</taxon>
        <taxon>Pseudomonadati</taxon>
        <taxon>Bacteroidota</taxon>
        <taxon>Chitinophagia</taxon>
        <taxon>Chitinophagales</taxon>
        <taxon>Chitinophagaceae</taxon>
        <taxon>Parasediminibacterium</taxon>
    </lineage>
</organism>
<reference evidence="2" key="1">
    <citation type="journal article" date="2019" name="Int. J. Syst. Evol. Microbiol.">
        <title>The Global Catalogue of Microorganisms (GCM) 10K type strain sequencing project: providing services to taxonomists for standard genome sequencing and annotation.</title>
        <authorList>
            <consortium name="The Broad Institute Genomics Platform"/>
            <consortium name="The Broad Institute Genome Sequencing Center for Infectious Disease"/>
            <person name="Wu L."/>
            <person name="Ma J."/>
        </authorList>
    </citation>
    <scope>NUCLEOTIDE SEQUENCE [LARGE SCALE GENOMIC DNA]</scope>
    <source>
        <strain evidence="2">CECT 8010</strain>
    </source>
</reference>
<dbReference type="EMBL" id="JBHSDC010000002">
    <property type="protein sequence ID" value="MFC4230417.1"/>
    <property type="molecule type" value="Genomic_DNA"/>
</dbReference>
<name>A0ABV8PQP8_9BACT</name>
<protein>
    <submittedName>
        <fullName evidence="1">OsmC family protein</fullName>
        <ecNumber evidence="1">1.11.1.-</ecNumber>
    </submittedName>
</protein>
<accession>A0ABV8PQP8</accession>
<gene>
    <name evidence="1" type="ORF">ACFOW1_00840</name>
</gene>
<dbReference type="RefSeq" id="WP_379011560.1">
    <property type="nucleotide sequence ID" value="NZ_JBHSDC010000002.1"/>
</dbReference>
<keyword evidence="2" id="KW-1185">Reference proteome</keyword>
<dbReference type="Gene3D" id="3.30.300.20">
    <property type="match status" value="1"/>
</dbReference>
<dbReference type="Proteomes" id="UP001595906">
    <property type="component" value="Unassembled WGS sequence"/>
</dbReference>
<proteinExistence type="predicted"/>
<dbReference type="PANTHER" id="PTHR34352:SF1">
    <property type="entry name" value="PROTEIN YHFA"/>
    <property type="match status" value="1"/>
</dbReference>
<dbReference type="Pfam" id="PF02566">
    <property type="entry name" value="OsmC"/>
    <property type="match status" value="1"/>
</dbReference>
<dbReference type="InterPro" id="IPR036102">
    <property type="entry name" value="OsmC/Ohrsf"/>
</dbReference>
<evidence type="ECO:0000313" key="2">
    <source>
        <dbReference type="Proteomes" id="UP001595906"/>
    </source>
</evidence>
<keyword evidence="1" id="KW-0575">Peroxidase</keyword>